<dbReference type="EMBL" id="BPVZ01000024">
    <property type="protein sequence ID" value="GKV05591.1"/>
    <property type="molecule type" value="Genomic_DNA"/>
</dbReference>
<comment type="caution">
    <text evidence="1">The sequence shown here is derived from an EMBL/GenBank/DDBJ whole genome shotgun (WGS) entry which is preliminary data.</text>
</comment>
<name>A0AAV5J0L1_9ROSI</name>
<proteinExistence type="predicted"/>
<reference evidence="1 2" key="1">
    <citation type="journal article" date="2021" name="Commun. Biol.">
        <title>The genome of Shorea leprosula (Dipterocarpaceae) highlights the ecological relevance of drought in aseasonal tropical rainforests.</title>
        <authorList>
            <person name="Ng K.K.S."/>
            <person name="Kobayashi M.J."/>
            <person name="Fawcett J.A."/>
            <person name="Hatakeyama M."/>
            <person name="Paape T."/>
            <person name="Ng C.H."/>
            <person name="Ang C.C."/>
            <person name="Tnah L.H."/>
            <person name="Lee C.T."/>
            <person name="Nishiyama T."/>
            <person name="Sese J."/>
            <person name="O'Brien M.J."/>
            <person name="Copetti D."/>
            <person name="Mohd Noor M.I."/>
            <person name="Ong R.C."/>
            <person name="Putra M."/>
            <person name="Sireger I.Z."/>
            <person name="Indrioko S."/>
            <person name="Kosugi Y."/>
            <person name="Izuno A."/>
            <person name="Isagi Y."/>
            <person name="Lee S.L."/>
            <person name="Shimizu K.K."/>
        </authorList>
    </citation>
    <scope>NUCLEOTIDE SEQUENCE [LARGE SCALE GENOMIC DNA]</scope>
    <source>
        <strain evidence="1">214</strain>
    </source>
</reference>
<keyword evidence="2" id="KW-1185">Reference proteome</keyword>
<accession>A0AAV5J0L1</accession>
<evidence type="ECO:0000313" key="1">
    <source>
        <dbReference type="EMBL" id="GKV05591.1"/>
    </source>
</evidence>
<gene>
    <name evidence="1" type="ORF">SLEP1_g17586</name>
</gene>
<organism evidence="1 2">
    <name type="scientific">Rubroshorea leprosula</name>
    <dbReference type="NCBI Taxonomy" id="152421"/>
    <lineage>
        <taxon>Eukaryota</taxon>
        <taxon>Viridiplantae</taxon>
        <taxon>Streptophyta</taxon>
        <taxon>Embryophyta</taxon>
        <taxon>Tracheophyta</taxon>
        <taxon>Spermatophyta</taxon>
        <taxon>Magnoliopsida</taxon>
        <taxon>eudicotyledons</taxon>
        <taxon>Gunneridae</taxon>
        <taxon>Pentapetalae</taxon>
        <taxon>rosids</taxon>
        <taxon>malvids</taxon>
        <taxon>Malvales</taxon>
        <taxon>Dipterocarpaceae</taxon>
        <taxon>Rubroshorea</taxon>
    </lineage>
</organism>
<protein>
    <submittedName>
        <fullName evidence="1">Uncharacterized protein</fullName>
    </submittedName>
</protein>
<evidence type="ECO:0000313" key="2">
    <source>
        <dbReference type="Proteomes" id="UP001054252"/>
    </source>
</evidence>
<sequence>MKHPAFIRVMLKPSFLEDNEKQMDNLQKAYDHFTDWKNRSHLIKFGNYLGNEWLSTIQNAPTDNLIRQLWVKMRPPMEETANPWDLKLLKPAELLTFYRNVRHHAKKEYQVEESLSQVLNKFNELLNLSQKVETAIYEFARQLPSGVEDFLTSVGY</sequence>
<dbReference type="Proteomes" id="UP001054252">
    <property type="component" value="Unassembled WGS sequence"/>
</dbReference>
<dbReference type="AlphaFoldDB" id="A0AAV5J0L1"/>